<dbReference type="Proteomes" id="UP000886523">
    <property type="component" value="Unassembled WGS sequence"/>
</dbReference>
<sequence>MKDNCDNSAVLRFSDFDGALAVTWSSERPSPSSPAPNYNHMDPARKLEKRDVALIWLVTNGVQFFVPIPCPIDEGSPSATNDDEPRRVAPIASSESTLHPDLEPPLLIHLVRSQSVFNDVGTSPRNPLQHAIPSPHHHVSAIISRTVVKEAPTPPRGIVG</sequence>
<evidence type="ECO:0000313" key="2">
    <source>
        <dbReference type="Proteomes" id="UP000886523"/>
    </source>
</evidence>
<dbReference type="EMBL" id="MU128916">
    <property type="protein sequence ID" value="KAF9519738.1"/>
    <property type="molecule type" value="Genomic_DNA"/>
</dbReference>
<organism evidence="1 2">
    <name type="scientific">Hydnum rufescens UP504</name>
    <dbReference type="NCBI Taxonomy" id="1448309"/>
    <lineage>
        <taxon>Eukaryota</taxon>
        <taxon>Fungi</taxon>
        <taxon>Dikarya</taxon>
        <taxon>Basidiomycota</taxon>
        <taxon>Agaricomycotina</taxon>
        <taxon>Agaricomycetes</taxon>
        <taxon>Cantharellales</taxon>
        <taxon>Hydnaceae</taxon>
        <taxon>Hydnum</taxon>
    </lineage>
</organism>
<evidence type="ECO:0000313" key="1">
    <source>
        <dbReference type="EMBL" id="KAF9519738.1"/>
    </source>
</evidence>
<gene>
    <name evidence="1" type="ORF">BS47DRAFT_1387992</name>
</gene>
<reference evidence="1" key="1">
    <citation type="journal article" date="2020" name="Nat. Commun.">
        <title>Large-scale genome sequencing of mycorrhizal fungi provides insights into the early evolution of symbiotic traits.</title>
        <authorList>
            <person name="Miyauchi S."/>
            <person name="Kiss E."/>
            <person name="Kuo A."/>
            <person name="Drula E."/>
            <person name="Kohler A."/>
            <person name="Sanchez-Garcia M."/>
            <person name="Morin E."/>
            <person name="Andreopoulos B."/>
            <person name="Barry K.W."/>
            <person name="Bonito G."/>
            <person name="Buee M."/>
            <person name="Carver A."/>
            <person name="Chen C."/>
            <person name="Cichocki N."/>
            <person name="Clum A."/>
            <person name="Culley D."/>
            <person name="Crous P.W."/>
            <person name="Fauchery L."/>
            <person name="Girlanda M."/>
            <person name="Hayes R.D."/>
            <person name="Keri Z."/>
            <person name="LaButti K."/>
            <person name="Lipzen A."/>
            <person name="Lombard V."/>
            <person name="Magnuson J."/>
            <person name="Maillard F."/>
            <person name="Murat C."/>
            <person name="Nolan M."/>
            <person name="Ohm R.A."/>
            <person name="Pangilinan J."/>
            <person name="Pereira M.F."/>
            <person name="Perotto S."/>
            <person name="Peter M."/>
            <person name="Pfister S."/>
            <person name="Riley R."/>
            <person name="Sitrit Y."/>
            <person name="Stielow J.B."/>
            <person name="Szollosi G."/>
            <person name="Zifcakova L."/>
            <person name="Stursova M."/>
            <person name="Spatafora J.W."/>
            <person name="Tedersoo L."/>
            <person name="Vaario L.M."/>
            <person name="Yamada A."/>
            <person name="Yan M."/>
            <person name="Wang P."/>
            <person name="Xu J."/>
            <person name="Bruns T."/>
            <person name="Baldrian P."/>
            <person name="Vilgalys R."/>
            <person name="Dunand C."/>
            <person name="Henrissat B."/>
            <person name="Grigoriev I.V."/>
            <person name="Hibbett D."/>
            <person name="Nagy L.G."/>
            <person name="Martin F.M."/>
        </authorList>
    </citation>
    <scope>NUCLEOTIDE SEQUENCE</scope>
    <source>
        <strain evidence="1">UP504</strain>
    </source>
</reference>
<proteinExistence type="predicted"/>
<accession>A0A9P6B8L6</accession>
<protein>
    <submittedName>
        <fullName evidence="1">Uncharacterized protein</fullName>
    </submittedName>
</protein>
<comment type="caution">
    <text evidence="1">The sequence shown here is derived from an EMBL/GenBank/DDBJ whole genome shotgun (WGS) entry which is preliminary data.</text>
</comment>
<dbReference type="AlphaFoldDB" id="A0A9P6B8L6"/>
<name>A0A9P6B8L6_9AGAM</name>
<keyword evidence="2" id="KW-1185">Reference proteome</keyword>